<proteinExistence type="predicted"/>
<evidence type="ECO:0000313" key="1">
    <source>
        <dbReference type="EMBL" id="RMU40824.1"/>
    </source>
</evidence>
<gene>
    <name evidence="1" type="ORF">ALP29_201622</name>
</gene>
<reference evidence="1 2" key="1">
    <citation type="submission" date="2018-08" db="EMBL/GenBank/DDBJ databases">
        <title>Recombination of ecologically and evolutionarily significant loci maintains genetic cohesion in the Pseudomonas syringae species complex.</title>
        <authorList>
            <person name="Dillon M."/>
            <person name="Thakur S."/>
            <person name="Almeida R.N.D."/>
            <person name="Weir B.S."/>
            <person name="Guttman D.S."/>
        </authorList>
    </citation>
    <scope>NUCLEOTIDE SEQUENCE [LARGE SCALE GENOMIC DNA]</scope>
    <source>
        <strain evidence="1 2">ICMP 14479</strain>
    </source>
</reference>
<comment type="caution">
    <text evidence="1">The sequence shown here is derived from an EMBL/GenBank/DDBJ whole genome shotgun (WGS) entry which is preliminary data.</text>
</comment>
<dbReference type="EMBL" id="RBUA01001566">
    <property type="protein sequence ID" value="RMU40824.1"/>
    <property type="molecule type" value="Genomic_DNA"/>
</dbReference>
<sequence length="39" mass="4513">MMKAIAPVVRDFTYDVQASTLTQDLYQLYFDKGDERVLA</sequence>
<evidence type="ECO:0000313" key="2">
    <source>
        <dbReference type="Proteomes" id="UP000280395"/>
    </source>
</evidence>
<dbReference type="AlphaFoldDB" id="A0A3M5U5L1"/>
<protein>
    <submittedName>
        <fullName evidence="1">Uncharacterized protein</fullName>
    </submittedName>
</protein>
<organism evidence="1 2">
    <name type="scientific">Pseudomonas syringae pv. avii</name>
    <dbReference type="NCBI Taxonomy" id="663959"/>
    <lineage>
        <taxon>Bacteria</taxon>
        <taxon>Pseudomonadati</taxon>
        <taxon>Pseudomonadota</taxon>
        <taxon>Gammaproteobacteria</taxon>
        <taxon>Pseudomonadales</taxon>
        <taxon>Pseudomonadaceae</taxon>
        <taxon>Pseudomonas</taxon>
        <taxon>Pseudomonas syringae</taxon>
    </lineage>
</organism>
<dbReference type="Proteomes" id="UP000280395">
    <property type="component" value="Unassembled WGS sequence"/>
</dbReference>
<accession>A0A3M5U5L1</accession>
<name>A0A3M5U5L1_PSESX</name>